<comment type="caution">
    <text evidence="1">The sequence shown here is derived from an EMBL/GenBank/DDBJ whole genome shotgun (WGS) entry which is preliminary data.</text>
</comment>
<gene>
    <name evidence="1" type="ORF">RHGRI_030520</name>
</gene>
<keyword evidence="2" id="KW-1185">Reference proteome</keyword>
<name>A0AAV6IRH4_9ERIC</name>
<evidence type="ECO:0000313" key="1">
    <source>
        <dbReference type="EMBL" id="KAG5530173.1"/>
    </source>
</evidence>
<accession>A0AAV6IRH4</accession>
<dbReference type="SUPFAM" id="SSF56112">
    <property type="entry name" value="Protein kinase-like (PK-like)"/>
    <property type="match status" value="1"/>
</dbReference>
<organism evidence="1 2">
    <name type="scientific">Rhododendron griersonianum</name>
    <dbReference type="NCBI Taxonomy" id="479676"/>
    <lineage>
        <taxon>Eukaryota</taxon>
        <taxon>Viridiplantae</taxon>
        <taxon>Streptophyta</taxon>
        <taxon>Embryophyta</taxon>
        <taxon>Tracheophyta</taxon>
        <taxon>Spermatophyta</taxon>
        <taxon>Magnoliopsida</taxon>
        <taxon>eudicotyledons</taxon>
        <taxon>Gunneridae</taxon>
        <taxon>Pentapetalae</taxon>
        <taxon>asterids</taxon>
        <taxon>Ericales</taxon>
        <taxon>Ericaceae</taxon>
        <taxon>Ericoideae</taxon>
        <taxon>Rhodoreae</taxon>
        <taxon>Rhododendron</taxon>
    </lineage>
</organism>
<evidence type="ECO:0000313" key="2">
    <source>
        <dbReference type="Proteomes" id="UP000823749"/>
    </source>
</evidence>
<reference evidence="1" key="1">
    <citation type="submission" date="2020-08" db="EMBL/GenBank/DDBJ databases">
        <title>Plant Genome Project.</title>
        <authorList>
            <person name="Zhang R.-G."/>
        </authorList>
    </citation>
    <scope>NUCLEOTIDE SEQUENCE</scope>
    <source>
        <strain evidence="1">WSP0</strain>
        <tissue evidence="1">Leaf</tissue>
    </source>
</reference>
<dbReference type="AlphaFoldDB" id="A0AAV6IRH4"/>
<dbReference type="EMBL" id="JACTNZ010000010">
    <property type="protein sequence ID" value="KAG5530173.1"/>
    <property type="molecule type" value="Genomic_DNA"/>
</dbReference>
<sequence>MRIIATPQLLVVKRISCPNPFPSLHISSIPIQILMYCCLANIVIPYVSDLDFPSIPHVIAKVDNTTVAVEKIPKMLFMEWLIAPTEPMWTQDSTGTQCLELNGRYSDIFRCIVATLTYLHSRGKCHGNLKNDIFVTGQEEDHRIGFTNFNIGFEIGLKSDLQS</sequence>
<dbReference type="Proteomes" id="UP000823749">
    <property type="component" value="Chromosome 10"/>
</dbReference>
<evidence type="ECO:0008006" key="3">
    <source>
        <dbReference type="Google" id="ProtNLM"/>
    </source>
</evidence>
<proteinExistence type="predicted"/>
<dbReference type="InterPro" id="IPR011009">
    <property type="entry name" value="Kinase-like_dom_sf"/>
</dbReference>
<protein>
    <recommendedName>
        <fullName evidence="3">Protein kinase domain-containing protein</fullName>
    </recommendedName>
</protein>